<dbReference type="KEGG" id="rul:UC8_38300"/>
<proteinExistence type="predicted"/>
<gene>
    <name evidence="2" type="ORF">UC8_38300</name>
</gene>
<organism evidence="2 3">
    <name type="scientific">Roseimaritima ulvae</name>
    <dbReference type="NCBI Taxonomy" id="980254"/>
    <lineage>
        <taxon>Bacteria</taxon>
        <taxon>Pseudomonadati</taxon>
        <taxon>Planctomycetota</taxon>
        <taxon>Planctomycetia</taxon>
        <taxon>Pirellulales</taxon>
        <taxon>Pirellulaceae</taxon>
        <taxon>Roseimaritima</taxon>
    </lineage>
</organism>
<evidence type="ECO:0000256" key="1">
    <source>
        <dbReference type="SAM" id="MobiDB-lite"/>
    </source>
</evidence>
<feature type="region of interest" description="Disordered" evidence="1">
    <location>
        <begin position="33"/>
        <end position="57"/>
    </location>
</feature>
<dbReference type="AlphaFoldDB" id="A0A5B9QS37"/>
<reference evidence="2 3" key="1">
    <citation type="submission" date="2019-08" db="EMBL/GenBank/DDBJ databases">
        <title>Deep-cultivation of Planctomycetes and their phenomic and genomic characterization uncovers novel biology.</title>
        <authorList>
            <person name="Wiegand S."/>
            <person name="Jogler M."/>
            <person name="Boedeker C."/>
            <person name="Pinto D."/>
            <person name="Vollmers J."/>
            <person name="Rivas-Marin E."/>
            <person name="Kohn T."/>
            <person name="Peeters S.H."/>
            <person name="Heuer A."/>
            <person name="Rast P."/>
            <person name="Oberbeckmann S."/>
            <person name="Bunk B."/>
            <person name="Jeske O."/>
            <person name="Meyerdierks A."/>
            <person name="Storesund J.E."/>
            <person name="Kallscheuer N."/>
            <person name="Luecker S."/>
            <person name="Lage O.M."/>
            <person name="Pohl T."/>
            <person name="Merkel B.J."/>
            <person name="Hornburger P."/>
            <person name="Mueller R.-W."/>
            <person name="Bruemmer F."/>
            <person name="Labrenz M."/>
            <person name="Spormann A.M."/>
            <person name="Op den Camp H."/>
            <person name="Overmann J."/>
            <person name="Amann R."/>
            <person name="Jetten M.S.M."/>
            <person name="Mascher T."/>
            <person name="Medema M.H."/>
            <person name="Devos D.P."/>
            <person name="Kaster A.-K."/>
            <person name="Ovreas L."/>
            <person name="Rohde M."/>
            <person name="Galperin M.Y."/>
            <person name="Jogler C."/>
        </authorList>
    </citation>
    <scope>NUCLEOTIDE SEQUENCE [LARGE SCALE GENOMIC DNA]</scope>
    <source>
        <strain evidence="2 3">UC8</strain>
    </source>
</reference>
<evidence type="ECO:0000313" key="2">
    <source>
        <dbReference type="EMBL" id="QEG41804.1"/>
    </source>
</evidence>
<protein>
    <submittedName>
        <fullName evidence="2">Uncharacterized protein</fullName>
    </submittedName>
</protein>
<dbReference type="RefSeq" id="WP_157609781.1">
    <property type="nucleotide sequence ID" value="NZ_CP042914.1"/>
</dbReference>
<dbReference type="EMBL" id="CP042914">
    <property type="protein sequence ID" value="QEG41804.1"/>
    <property type="molecule type" value="Genomic_DNA"/>
</dbReference>
<sequence length="57" mass="6265">MIPDTFVAPHSAIGYVTPADHLAGLTPEIHAERDRKLKEARARRRANSRGDELANAT</sequence>
<feature type="compositionally biased region" description="Basic and acidic residues" evidence="1">
    <location>
        <begin position="48"/>
        <end position="57"/>
    </location>
</feature>
<accession>A0A5B9QS37</accession>
<evidence type="ECO:0000313" key="3">
    <source>
        <dbReference type="Proteomes" id="UP000325286"/>
    </source>
</evidence>
<keyword evidence="3" id="KW-1185">Reference proteome</keyword>
<dbReference type="Proteomes" id="UP000325286">
    <property type="component" value="Chromosome"/>
</dbReference>
<name>A0A5B9QS37_9BACT</name>